<dbReference type="Pfam" id="PF00440">
    <property type="entry name" value="TetR_N"/>
    <property type="match status" value="1"/>
</dbReference>
<dbReference type="PANTHER" id="PTHR30055:SF234">
    <property type="entry name" value="HTH-TYPE TRANSCRIPTIONAL REGULATOR BETI"/>
    <property type="match status" value="1"/>
</dbReference>
<accession>A0A4R6VNZ1</accession>
<dbReference type="PANTHER" id="PTHR30055">
    <property type="entry name" value="HTH-TYPE TRANSCRIPTIONAL REGULATOR RUTR"/>
    <property type="match status" value="1"/>
</dbReference>
<proteinExistence type="predicted"/>
<keyword evidence="3" id="KW-0804">Transcription</keyword>
<name>A0A4R6VNZ1_9HYPH</name>
<dbReference type="OrthoDB" id="9808189at2"/>
<feature type="DNA-binding region" description="H-T-H motif" evidence="4">
    <location>
        <begin position="44"/>
        <end position="63"/>
    </location>
</feature>
<dbReference type="GO" id="GO:0003700">
    <property type="term" value="F:DNA-binding transcription factor activity"/>
    <property type="evidence" value="ECO:0007669"/>
    <property type="project" value="TreeGrafter"/>
</dbReference>
<dbReference type="RefSeq" id="WP_133572574.1">
    <property type="nucleotide sequence ID" value="NZ_SNYR01000002.1"/>
</dbReference>
<keyword evidence="1" id="KW-0805">Transcription regulation</keyword>
<dbReference type="InterPro" id="IPR009057">
    <property type="entry name" value="Homeodomain-like_sf"/>
</dbReference>
<evidence type="ECO:0000256" key="4">
    <source>
        <dbReference type="PROSITE-ProRule" id="PRU00335"/>
    </source>
</evidence>
<evidence type="ECO:0000313" key="6">
    <source>
        <dbReference type="EMBL" id="TDQ63926.1"/>
    </source>
</evidence>
<feature type="domain" description="HTH tetR-type" evidence="5">
    <location>
        <begin position="21"/>
        <end position="81"/>
    </location>
</feature>
<sequence length="205" mass="22598">MTSPVAQPASPRKQPRQARARATVDAILQASTRILQKHGLEKFNTNHIAEVAGVSVGTLYQYFPSKDAILIELIRQKRSQLRDALAEAAAQSVELTLEQALDNLLRVTIAHQLRWPMVGRTLDYAESFLPLADESLAFKRDLADIISTLLAKFAVPDAEMVARDLIFALNGLIEGILATQTADADQIFARAQILAHGYIRAAREN</sequence>
<protein>
    <submittedName>
        <fullName evidence="6">TetR family transcriptional regulator</fullName>
    </submittedName>
</protein>
<gene>
    <name evidence="6" type="ORF">ATL17_1935</name>
</gene>
<organism evidence="6 7">
    <name type="scientific">Maritalea mobilis</name>
    <dbReference type="NCBI Taxonomy" id="483324"/>
    <lineage>
        <taxon>Bacteria</taxon>
        <taxon>Pseudomonadati</taxon>
        <taxon>Pseudomonadota</taxon>
        <taxon>Alphaproteobacteria</taxon>
        <taxon>Hyphomicrobiales</taxon>
        <taxon>Devosiaceae</taxon>
        <taxon>Maritalea</taxon>
    </lineage>
</organism>
<keyword evidence="2 4" id="KW-0238">DNA-binding</keyword>
<evidence type="ECO:0000256" key="1">
    <source>
        <dbReference type="ARBA" id="ARBA00023015"/>
    </source>
</evidence>
<reference evidence="6 7" key="1">
    <citation type="submission" date="2019-03" db="EMBL/GenBank/DDBJ databases">
        <title>Genomic Encyclopedia of Type Strains, Phase III (KMG-III): the genomes of soil and plant-associated and newly described type strains.</title>
        <authorList>
            <person name="Whitman W."/>
        </authorList>
    </citation>
    <scope>NUCLEOTIDE SEQUENCE [LARGE SCALE GENOMIC DNA]</scope>
    <source>
        <strain evidence="6 7">CGMCC 1.7002</strain>
    </source>
</reference>
<dbReference type="SUPFAM" id="SSF46689">
    <property type="entry name" value="Homeodomain-like"/>
    <property type="match status" value="1"/>
</dbReference>
<evidence type="ECO:0000313" key="7">
    <source>
        <dbReference type="Proteomes" id="UP000295391"/>
    </source>
</evidence>
<dbReference type="PRINTS" id="PR00455">
    <property type="entry name" value="HTHTETR"/>
</dbReference>
<dbReference type="PROSITE" id="PS50977">
    <property type="entry name" value="HTH_TETR_2"/>
    <property type="match status" value="1"/>
</dbReference>
<dbReference type="InterPro" id="IPR001647">
    <property type="entry name" value="HTH_TetR"/>
</dbReference>
<comment type="caution">
    <text evidence="6">The sequence shown here is derived from an EMBL/GenBank/DDBJ whole genome shotgun (WGS) entry which is preliminary data.</text>
</comment>
<evidence type="ECO:0000259" key="5">
    <source>
        <dbReference type="PROSITE" id="PS50977"/>
    </source>
</evidence>
<dbReference type="AlphaFoldDB" id="A0A4R6VNZ1"/>
<dbReference type="Proteomes" id="UP000295391">
    <property type="component" value="Unassembled WGS sequence"/>
</dbReference>
<dbReference type="InterPro" id="IPR050109">
    <property type="entry name" value="HTH-type_TetR-like_transc_reg"/>
</dbReference>
<dbReference type="GO" id="GO:0000976">
    <property type="term" value="F:transcription cis-regulatory region binding"/>
    <property type="evidence" value="ECO:0007669"/>
    <property type="project" value="TreeGrafter"/>
</dbReference>
<evidence type="ECO:0000256" key="2">
    <source>
        <dbReference type="ARBA" id="ARBA00023125"/>
    </source>
</evidence>
<keyword evidence="7" id="KW-1185">Reference proteome</keyword>
<evidence type="ECO:0000256" key="3">
    <source>
        <dbReference type="ARBA" id="ARBA00023163"/>
    </source>
</evidence>
<dbReference type="EMBL" id="SNYR01000002">
    <property type="protein sequence ID" value="TDQ63926.1"/>
    <property type="molecule type" value="Genomic_DNA"/>
</dbReference>
<dbReference type="Gene3D" id="1.10.357.10">
    <property type="entry name" value="Tetracycline Repressor, domain 2"/>
    <property type="match status" value="1"/>
</dbReference>